<sequence length="390" mass="45623">MSKLKTKLHLLPLGILFTLLTWQGEMMGVSNPPYRRFRIMTYNVENLFDTLHAEGKLDKEFTPLGSRKWDSRKYWRKQGQLCRVIAGVGGIAPADLVALVEVENDSVISHLTERTKLRRLGYQYVITHGEDLRGINVALLYQPHRFKLCQQDSLRVPPLSNKQRQTRDVLHIAGELVTGDTLDLFICHLPSRREGRMAERYRERIMQRLRTYTDSLFRTRQKPSIILTGDFNAWYPERCFTRDLNVLLTPGTSTHPSSRTENGKTTLVPDTLTAFSPHQLYLLTYKKEARNHIRGTYKFQGEWNQLDHFIISGNLLNHATQTPPITPFTTMHNCRIVDFPFLLQKRKEWRRSTPLPYLPWYVSPRRIQRPFTPNFRPLLLSTQTTRTYTQ</sequence>
<dbReference type="GO" id="GO:0004519">
    <property type="term" value="F:endonuclease activity"/>
    <property type="evidence" value="ECO:0007669"/>
    <property type="project" value="UniProtKB-KW"/>
</dbReference>
<dbReference type="AlphaFoldDB" id="J9GMN8"/>
<name>J9GMN8_9ZZZZ</name>
<keyword evidence="2" id="KW-0540">Nuclease</keyword>
<keyword evidence="2" id="KW-0269">Exonuclease</keyword>
<accession>J9GMN8</accession>
<dbReference type="SUPFAM" id="SSF56219">
    <property type="entry name" value="DNase I-like"/>
    <property type="match status" value="1"/>
</dbReference>
<comment type="caution">
    <text evidence="2">The sequence shown here is derived from an EMBL/GenBank/DDBJ whole genome shotgun (WGS) entry which is preliminary data.</text>
</comment>
<proteinExistence type="predicted"/>
<evidence type="ECO:0000259" key="1">
    <source>
        <dbReference type="Pfam" id="PF19580"/>
    </source>
</evidence>
<reference evidence="2" key="1">
    <citation type="journal article" date="2012" name="PLoS ONE">
        <title>Gene sets for utilization of primary and secondary nutrition supplies in the distal gut of endangered iberian lynx.</title>
        <authorList>
            <person name="Alcaide M."/>
            <person name="Messina E."/>
            <person name="Richter M."/>
            <person name="Bargiela R."/>
            <person name="Peplies J."/>
            <person name="Huws S.A."/>
            <person name="Newbold C.J."/>
            <person name="Golyshin P.N."/>
            <person name="Simon M.A."/>
            <person name="Lopez G."/>
            <person name="Yakimov M.M."/>
            <person name="Ferrer M."/>
        </authorList>
    </citation>
    <scope>NUCLEOTIDE SEQUENCE</scope>
</reference>
<evidence type="ECO:0000313" key="2">
    <source>
        <dbReference type="EMBL" id="EJX08824.1"/>
    </source>
</evidence>
<gene>
    <name evidence="2" type="ORF">EVA_03068</name>
</gene>
<dbReference type="InterPro" id="IPR005135">
    <property type="entry name" value="Endo/exonuclease/phosphatase"/>
</dbReference>
<dbReference type="InterPro" id="IPR036691">
    <property type="entry name" value="Endo/exonu/phosph_ase_sf"/>
</dbReference>
<dbReference type="Gene3D" id="3.60.10.10">
    <property type="entry name" value="Endonuclease/exonuclease/phosphatase"/>
    <property type="match status" value="1"/>
</dbReference>
<dbReference type="GO" id="GO:0004527">
    <property type="term" value="F:exonuclease activity"/>
    <property type="evidence" value="ECO:0007669"/>
    <property type="project" value="UniProtKB-KW"/>
</dbReference>
<dbReference type="PANTHER" id="PTHR42834">
    <property type="entry name" value="ENDONUCLEASE/EXONUCLEASE/PHOSPHATASE FAMILY PROTEIN (AFU_ORTHOLOGUE AFUA_3G09210)"/>
    <property type="match status" value="1"/>
</dbReference>
<dbReference type="PANTHER" id="PTHR42834:SF1">
    <property type="entry name" value="ENDONUCLEASE_EXONUCLEASE_PHOSPHATASE FAMILY PROTEIN (AFU_ORTHOLOGUE AFUA_3G09210)"/>
    <property type="match status" value="1"/>
</dbReference>
<organism evidence="2">
    <name type="scientific">gut metagenome</name>
    <dbReference type="NCBI Taxonomy" id="749906"/>
    <lineage>
        <taxon>unclassified sequences</taxon>
        <taxon>metagenomes</taxon>
        <taxon>organismal metagenomes</taxon>
    </lineage>
</organism>
<feature type="domain" description="Endonuclease/exonuclease/phosphatase" evidence="1">
    <location>
        <begin position="39"/>
        <end position="235"/>
    </location>
</feature>
<dbReference type="EMBL" id="AMCI01000533">
    <property type="protein sequence ID" value="EJX08824.1"/>
    <property type="molecule type" value="Genomic_DNA"/>
</dbReference>
<keyword evidence="2" id="KW-0378">Hydrolase</keyword>
<protein>
    <submittedName>
        <fullName evidence="2">Endonuclease/exonuclease/phosphatase family protein</fullName>
    </submittedName>
</protein>
<keyword evidence="2" id="KW-0255">Endonuclease</keyword>
<dbReference type="Pfam" id="PF19580">
    <property type="entry name" value="Exo_endo_phos_3"/>
    <property type="match status" value="1"/>
</dbReference>